<dbReference type="InterPro" id="IPR004516">
    <property type="entry name" value="HisRS/HisZ"/>
</dbReference>
<feature type="binding site" evidence="10">
    <location>
        <begin position="306"/>
        <end position="307"/>
    </location>
    <ligand>
        <name>L-histidine</name>
        <dbReference type="ChEBI" id="CHEBI:57595"/>
    </ligand>
</feature>
<feature type="domain" description="Aminoacyl-transfer RNA synthetases class-II family profile" evidence="12">
    <location>
        <begin position="56"/>
        <end position="378"/>
    </location>
</feature>
<feature type="binding site" evidence="10">
    <location>
        <begin position="115"/>
        <end position="117"/>
    </location>
    <ligand>
        <name>L-histidine</name>
        <dbReference type="ChEBI" id="CHEBI:57595"/>
    </ligand>
</feature>
<evidence type="ECO:0000256" key="4">
    <source>
        <dbReference type="ARBA" id="ARBA00011496"/>
    </source>
</evidence>
<feature type="region of interest" description="Disordered" evidence="11">
    <location>
        <begin position="1"/>
        <end position="50"/>
    </location>
</feature>
<dbReference type="InterPro" id="IPR006195">
    <property type="entry name" value="aa-tRNA-synth_II"/>
</dbReference>
<evidence type="ECO:0000256" key="7">
    <source>
        <dbReference type="ARBA" id="ARBA00022490"/>
    </source>
</evidence>
<dbReference type="UniPathway" id="UPA00031">
    <property type="reaction ID" value="UER00006"/>
</dbReference>
<comment type="similarity">
    <text evidence="3 9">Belongs to the class-II aminoacyl-tRNA synthetase family. HisZ subfamily.</text>
</comment>
<evidence type="ECO:0000256" key="11">
    <source>
        <dbReference type="SAM" id="MobiDB-lite"/>
    </source>
</evidence>
<feature type="binding site" evidence="10">
    <location>
        <position position="145"/>
    </location>
    <ligand>
        <name>L-histidine</name>
        <dbReference type="ChEBI" id="CHEBI:57595"/>
    </ligand>
</feature>
<gene>
    <name evidence="9" type="primary">hisZ</name>
    <name evidence="13" type="ORF">DB32_003596</name>
</gene>
<dbReference type="PROSITE" id="PS50862">
    <property type="entry name" value="AA_TRNA_LIGASE_II"/>
    <property type="match status" value="1"/>
</dbReference>
<name>A0A0F6YJ24_9BACT</name>
<protein>
    <recommendedName>
        <fullName evidence="6 9">ATP phosphoribosyltransferase regulatory subunit</fullName>
    </recommendedName>
</protein>
<dbReference type="STRING" id="927083.DB32_003596"/>
<evidence type="ECO:0000256" key="8">
    <source>
        <dbReference type="ARBA" id="ARBA00025246"/>
    </source>
</evidence>
<keyword evidence="9" id="KW-0028">Amino-acid biosynthesis</keyword>
<evidence type="ECO:0000313" key="13">
    <source>
        <dbReference type="EMBL" id="AKF06447.1"/>
    </source>
</evidence>
<dbReference type="GO" id="GO:0004821">
    <property type="term" value="F:histidine-tRNA ligase activity"/>
    <property type="evidence" value="ECO:0007669"/>
    <property type="project" value="TreeGrafter"/>
</dbReference>
<evidence type="ECO:0000259" key="12">
    <source>
        <dbReference type="PROSITE" id="PS50862"/>
    </source>
</evidence>
<sequence length="466" mass="49852">MGARSQTSRGPRERADVAGSAPKRAREHAPAPARSTLPLAPPAGMRDLLPPDASARKRLARAVSDSFARYGYELVTTPMFEHADVIERGLDTVDRRELLRFVDSDTGEIALLRPDITPQIARVVATRLADRPPPYRLAYEGSVFRRRRGRARRQRQIAQAGVECIGLSGPGADVEVIELASRTLEALGLVAHRIELGLSPVARTVLTTVPEALRGEAADALSRKDRSALEVLAERAGLRGRARATLVEMVDLWGGREVLDAARKLFPGRDAAARLDALADVHAQLVARGLRDRLVLDLGEVRGFGYYTGPSFTLLAEGPGEALGGGGRYDDLLARFGAPFPATGFGLDLDHLEWALASAGARIEDAGPVRVAMRGVDPRKLADVADALRSAGLVVAALPESDDDDAALAFARAWGYDVVVSVSARAASARRVRDGATRKIALGQSGRGVAADEASAIERWARETRG</sequence>
<keyword evidence="14" id="KW-1185">Reference proteome</keyword>
<dbReference type="InterPro" id="IPR045864">
    <property type="entry name" value="aa-tRNA-synth_II/BPL/LPL"/>
</dbReference>
<dbReference type="InterPro" id="IPR004517">
    <property type="entry name" value="HisZ"/>
</dbReference>
<evidence type="ECO:0000256" key="9">
    <source>
        <dbReference type="HAMAP-Rule" id="MF_00125"/>
    </source>
</evidence>
<reference evidence="13 14" key="1">
    <citation type="submission" date="2015-03" db="EMBL/GenBank/DDBJ databases">
        <title>Genome assembly of Sandaracinus amylolyticus DSM 53668.</title>
        <authorList>
            <person name="Sharma G."/>
            <person name="Subramanian S."/>
        </authorList>
    </citation>
    <scope>NUCLEOTIDE SEQUENCE [LARGE SCALE GENOMIC DNA]</scope>
    <source>
        <strain evidence="13 14">DSM 53668</strain>
    </source>
</reference>
<dbReference type="HAMAP" id="MF_00125">
    <property type="entry name" value="HisZ"/>
    <property type="match status" value="1"/>
</dbReference>
<evidence type="ECO:0000256" key="3">
    <source>
        <dbReference type="ARBA" id="ARBA00005539"/>
    </source>
</evidence>
<dbReference type="PIRSF" id="PIRSF001549">
    <property type="entry name" value="His-tRNA_synth"/>
    <property type="match status" value="1"/>
</dbReference>
<dbReference type="GO" id="GO:0016757">
    <property type="term" value="F:glycosyltransferase activity"/>
    <property type="evidence" value="ECO:0007669"/>
    <property type="project" value="UniProtKB-KW"/>
</dbReference>
<evidence type="ECO:0000256" key="10">
    <source>
        <dbReference type="PIRSR" id="PIRSR001549-1"/>
    </source>
</evidence>
<evidence type="ECO:0000256" key="6">
    <source>
        <dbReference type="ARBA" id="ARBA00020397"/>
    </source>
</evidence>
<dbReference type="PANTHER" id="PTHR43707">
    <property type="entry name" value="HISTIDYL-TRNA SYNTHETASE"/>
    <property type="match status" value="1"/>
</dbReference>
<feature type="binding site" evidence="10">
    <location>
        <position position="302"/>
    </location>
    <ligand>
        <name>L-histidine</name>
        <dbReference type="ChEBI" id="CHEBI:57595"/>
    </ligand>
</feature>
<dbReference type="Gene3D" id="3.30.930.10">
    <property type="entry name" value="Bira Bifunctional Protein, Domain 2"/>
    <property type="match status" value="1"/>
</dbReference>
<dbReference type="PANTHER" id="PTHR43707:SF1">
    <property type="entry name" value="HISTIDINE--TRNA LIGASE, MITOCHONDRIAL-RELATED"/>
    <property type="match status" value="1"/>
</dbReference>
<dbReference type="SUPFAM" id="SSF55681">
    <property type="entry name" value="Class II aaRS and biotin synthetases"/>
    <property type="match status" value="1"/>
</dbReference>
<dbReference type="KEGG" id="samy:DB32_003596"/>
<keyword evidence="13" id="KW-0808">Transferase</keyword>
<keyword evidence="9" id="KW-0368">Histidine biosynthesis</keyword>
<comment type="function">
    <text evidence="8 9">Required for the first step of histidine biosynthesis. May allow the feedback regulation of ATP phosphoribosyltransferase activity by histidine.</text>
</comment>
<dbReference type="EMBL" id="CP011125">
    <property type="protein sequence ID" value="AKF06447.1"/>
    <property type="molecule type" value="Genomic_DNA"/>
</dbReference>
<accession>A0A0F6YJ24</accession>
<feature type="binding site" evidence="10">
    <location>
        <position position="159"/>
    </location>
    <ligand>
        <name>L-histidine</name>
        <dbReference type="ChEBI" id="CHEBI:57595"/>
    </ligand>
</feature>
<dbReference type="GO" id="GO:0000105">
    <property type="term" value="P:L-histidine biosynthetic process"/>
    <property type="evidence" value="ECO:0007669"/>
    <property type="project" value="UniProtKB-UniRule"/>
</dbReference>
<comment type="pathway">
    <text evidence="2 9">Amino-acid biosynthesis; L-histidine biosynthesis; L-histidine from 5-phospho-alpha-D-ribose 1-diphosphate: step 1/9.</text>
</comment>
<dbReference type="InterPro" id="IPR041715">
    <property type="entry name" value="HisRS-like_core"/>
</dbReference>
<feature type="binding site" evidence="10">
    <location>
        <position position="163"/>
    </location>
    <ligand>
        <name>L-histidine</name>
        <dbReference type="ChEBI" id="CHEBI:57595"/>
    </ligand>
</feature>
<comment type="miscellaneous">
    <text evidence="9">This function is generally fulfilled by the C-terminal part of HisG, which is missing in some bacteria such as this one.</text>
</comment>
<dbReference type="GO" id="GO:0006427">
    <property type="term" value="P:histidyl-tRNA aminoacylation"/>
    <property type="evidence" value="ECO:0007669"/>
    <property type="project" value="TreeGrafter"/>
</dbReference>
<comment type="subunit">
    <text evidence="4 9">Heteromultimer composed of HisG and HisZ subunits.</text>
</comment>
<dbReference type="GO" id="GO:0005737">
    <property type="term" value="C:cytoplasm"/>
    <property type="evidence" value="ECO:0007669"/>
    <property type="project" value="UniProtKB-SubCell"/>
</dbReference>
<evidence type="ECO:0000256" key="2">
    <source>
        <dbReference type="ARBA" id="ARBA00004667"/>
    </source>
</evidence>
<dbReference type="Proteomes" id="UP000034883">
    <property type="component" value="Chromosome"/>
</dbReference>
<keyword evidence="13" id="KW-0328">Glycosyltransferase</keyword>
<comment type="subcellular location">
    <subcellularLocation>
        <location evidence="1 9">Cytoplasm</location>
    </subcellularLocation>
</comment>
<comment type="subunit">
    <text evidence="5">Homodimer.</text>
</comment>
<keyword evidence="7 9" id="KW-0963">Cytoplasm</keyword>
<evidence type="ECO:0000256" key="1">
    <source>
        <dbReference type="ARBA" id="ARBA00004496"/>
    </source>
</evidence>
<evidence type="ECO:0000313" key="14">
    <source>
        <dbReference type="Proteomes" id="UP000034883"/>
    </source>
</evidence>
<proteinExistence type="inferred from homology"/>
<evidence type="ECO:0000256" key="5">
    <source>
        <dbReference type="ARBA" id="ARBA00011738"/>
    </source>
</evidence>
<dbReference type="NCBIfam" id="TIGR00443">
    <property type="entry name" value="hisZ_biosyn_reg"/>
    <property type="match status" value="1"/>
</dbReference>
<dbReference type="AlphaFoldDB" id="A0A0F6YJ24"/>
<dbReference type="Pfam" id="PF13393">
    <property type="entry name" value="tRNA-synt_His"/>
    <property type="match status" value="1"/>
</dbReference>
<organism evidence="13 14">
    <name type="scientific">Sandaracinus amylolyticus</name>
    <dbReference type="NCBI Taxonomy" id="927083"/>
    <lineage>
        <taxon>Bacteria</taxon>
        <taxon>Pseudomonadati</taxon>
        <taxon>Myxococcota</taxon>
        <taxon>Polyangia</taxon>
        <taxon>Polyangiales</taxon>
        <taxon>Sandaracinaceae</taxon>
        <taxon>Sandaracinus</taxon>
    </lineage>
</organism>